<keyword evidence="3" id="KW-1185">Reference proteome</keyword>
<dbReference type="EMBL" id="LGTK01000053">
    <property type="protein sequence ID" value="KPH72617.1"/>
    <property type="molecule type" value="Genomic_DNA"/>
</dbReference>
<dbReference type="Gene3D" id="2.170.120.40">
    <property type="entry name" value="YbbR-like domain"/>
    <property type="match status" value="2"/>
</dbReference>
<evidence type="ECO:0000256" key="1">
    <source>
        <dbReference type="SAM" id="Phobius"/>
    </source>
</evidence>
<keyword evidence="1" id="KW-0812">Transmembrane</keyword>
<dbReference type="InterPro" id="IPR012505">
    <property type="entry name" value="YbbR"/>
</dbReference>
<dbReference type="Proteomes" id="UP000037854">
    <property type="component" value="Unassembled WGS sequence"/>
</dbReference>
<feature type="transmembrane region" description="Helical" evidence="1">
    <location>
        <begin position="9"/>
        <end position="26"/>
    </location>
</feature>
<proteinExistence type="predicted"/>
<dbReference type="InterPro" id="IPR053154">
    <property type="entry name" value="c-di-AMP_regulator"/>
</dbReference>
<protein>
    <recommendedName>
        <fullName evidence="4">YbbR-like domain-containing protein YbbR</fullName>
    </recommendedName>
</protein>
<dbReference type="Pfam" id="PF07949">
    <property type="entry name" value="YbbR"/>
    <property type="match status" value="3"/>
</dbReference>
<reference evidence="2 3" key="1">
    <citation type="submission" date="2015-07" db="EMBL/GenBank/DDBJ databases">
        <title>High-quality draft genome sequence of Oceanobacillus caeni HM6, a bacillus isolated from a human feces.</title>
        <authorList>
            <person name="Kumar J."/>
            <person name="Verma M.K."/>
            <person name="Pandey R."/>
            <person name="Bhambi M."/>
            <person name="Chauhan N."/>
        </authorList>
    </citation>
    <scope>NUCLEOTIDE SEQUENCE [LARGE SCALE GENOMIC DNA]</scope>
    <source>
        <strain evidence="2 3">HM6</strain>
    </source>
</reference>
<evidence type="ECO:0000313" key="2">
    <source>
        <dbReference type="EMBL" id="KPH72617.1"/>
    </source>
</evidence>
<dbReference type="Gene3D" id="2.170.120.30">
    <property type="match status" value="2"/>
</dbReference>
<sequence length="408" mass="45168">MDNWFKSKWFVRLVSLSFAVILYIFVNTTVNSTHTDSAVSKSNTETQTLDDVPVEIRMDNDNYVVSGVPEFVTVSLEGPPNYLRPIVLQRNFEVFVDLEGLEEGEHTVEIQHDVSNQLKMTIEPSEIDVYIEEKAEKNFEVSVDFVNQDKLPAGYELGDYTINPSEVTITSSRNIIERIGVVKVFVDVAGVKEPIENQELPVNIYDVQGNVLNANVTPEKVKVSTEVNHPSKKVKLDIKTKGELPEGYSLISLKPKIEEVEVFATSDILAGMESISTEEIDLSQIKETGVIKVGLALPEGVVVPGKDTIEVGVELEQTKTLEDVPVHVDGIDGQAVEFLKPKDKKMDVTLVGNEAEVGGITKDDIRLYANGSGLNKGQHNLPVEIEMKAKSDDISISTELEKIQVDIE</sequence>
<dbReference type="PANTHER" id="PTHR37804">
    <property type="entry name" value="CDAA REGULATORY PROTEIN CDAR"/>
    <property type="match status" value="1"/>
</dbReference>
<keyword evidence="1" id="KW-0472">Membrane</keyword>
<organism evidence="2 3">
    <name type="scientific">Oceanobacillus caeni</name>
    <dbReference type="NCBI Taxonomy" id="405946"/>
    <lineage>
        <taxon>Bacteria</taxon>
        <taxon>Bacillati</taxon>
        <taxon>Bacillota</taxon>
        <taxon>Bacilli</taxon>
        <taxon>Bacillales</taxon>
        <taxon>Bacillaceae</taxon>
        <taxon>Oceanobacillus</taxon>
    </lineage>
</organism>
<dbReference type="RefSeq" id="WP_060668894.1">
    <property type="nucleotide sequence ID" value="NZ_JAHHXM010000027.1"/>
</dbReference>
<keyword evidence="1" id="KW-1133">Transmembrane helix</keyword>
<name>A0ABR5MH34_9BACI</name>
<gene>
    <name evidence="2" type="ORF">AFL42_13180</name>
</gene>
<dbReference type="PANTHER" id="PTHR37804:SF1">
    <property type="entry name" value="CDAA REGULATORY PROTEIN CDAR"/>
    <property type="match status" value="1"/>
</dbReference>
<evidence type="ECO:0000313" key="3">
    <source>
        <dbReference type="Proteomes" id="UP000037854"/>
    </source>
</evidence>
<accession>A0ABR5MH34</accession>
<comment type="caution">
    <text evidence="2">The sequence shown here is derived from an EMBL/GenBank/DDBJ whole genome shotgun (WGS) entry which is preliminary data.</text>
</comment>
<evidence type="ECO:0008006" key="4">
    <source>
        <dbReference type="Google" id="ProtNLM"/>
    </source>
</evidence>